<dbReference type="InterPro" id="IPR019065">
    <property type="entry name" value="RE_NgoFVII_N"/>
</dbReference>
<dbReference type="GO" id="GO:0004519">
    <property type="term" value="F:endonuclease activity"/>
    <property type="evidence" value="ECO:0007669"/>
    <property type="project" value="UniProtKB-KW"/>
</dbReference>
<keyword evidence="2" id="KW-0255">Endonuclease</keyword>
<dbReference type="Pfam" id="PF20731">
    <property type="entry name" value="RE_NgoFVII_C"/>
    <property type="match status" value="1"/>
</dbReference>
<dbReference type="REBASE" id="37333">
    <property type="entry name" value="Cre45100ORF475P"/>
</dbReference>
<dbReference type="GO" id="GO:0006793">
    <property type="term" value="P:phosphorus metabolic process"/>
    <property type="evidence" value="ECO:0007669"/>
    <property type="project" value="UniProtKB-ARBA"/>
</dbReference>
<feature type="domain" description="PLD phosphodiesterase" evidence="1">
    <location>
        <begin position="42"/>
        <end position="72"/>
    </location>
</feature>
<reference evidence="2 3" key="1">
    <citation type="journal article" date="2012" name="BMC Genomics">
        <title>Complete genome sequence, lifestyle, and multi-drug resistance of the human pathogen Corynebacterium resistens DSM 45100 isolated from blood samples of a leukemia patient.</title>
        <authorList>
            <person name="Schroder J."/>
            <person name="Maus I."/>
            <person name="Meyer K."/>
            <person name="Wordemann S."/>
            <person name="Blom J."/>
            <person name="Jaenicke S."/>
            <person name="Schneider J."/>
            <person name="Trost E."/>
            <person name="Tauch A."/>
        </authorList>
    </citation>
    <scope>NUCLEOTIDE SEQUENCE [LARGE SCALE GENOMIC DNA]</scope>
    <source>
        <strain evidence="3">DSM 45100 / JCM 12819 / CCUG 50093 / GTC 2026 / SICGH 158</strain>
    </source>
</reference>
<evidence type="ECO:0000313" key="3">
    <source>
        <dbReference type="Proteomes" id="UP000000492"/>
    </source>
</evidence>
<dbReference type="InterPro" id="IPR048923">
    <property type="entry name" value="RE_NgoFVII_C"/>
</dbReference>
<dbReference type="PROSITE" id="PS50035">
    <property type="entry name" value="PLD"/>
    <property type="match status" value="1"/>
</dbReference>
<dbReference type="STRING" id="662755.CRES_0474"/>
<organism evidence="2 3">
    <name type="scientific">Corynebacterium resistens (strain DSM 45100 / JCM 12819 / GTC 2026 / SICGH 158)</name>
    <dbReference type="NCBI Taxonomy" id="662755"/>
    <lineage>
        <taxon>Bacteria</taxon>
        <taxon>Bacillati</taxon>
        <taxon>Actinomycetota</taxon>
        <taxon>Actinomycetes</taxon>
        <taxon>Mycobacteriales</taxon>
        <taxon>Corynebacteriaceae</taxon>
        <taxon>Corynebacterium</taxon>
    </lineage>
</organism>
<dbReference type="KEGG" id="crd:CRES_0474"/>
<keyword evidence="2" id="KW-0378">Hydrolase</keyword>
<dbReference type="Proteomes" id="UP000000492">
    <property type="component" value="Chromosome"/>
</dbReference>
<keyword evidence="2" id="KW-0540">Nuclease</keyword>
<accession>F8DYE4</accession>
<dbReference type="HOGENOM" id="CLU_062596_0_0_11"/>
<protein>
    <submittedName>
        <fullName evidence="2">Restriction system endonuclease</fullName>
    </submittedName>
</protein>
<sequence length="311" mass="35102">MQIEILCGMQGIEGMTEEQHLLALKLHEALGENNQGHFFVTRKIRYHGKIYVFRGKSETKAYVGSSNLSGIVDQHSDIWEAGVLLDSNIEAIDQHLEVDLKPFRVPLDKARIPTIASTSSKMAERREATAVPTSTVAQIFKSPAQYEFEIPIKTSGRSSLNAYLGGQGSRKQKTGHSLARDWYEGELIVDKHITSQPGYPRGGVPFTVVTHDGWSFECKTSGQNSKNLRSSGKLSTFGTWIKQIFVEAGVLQFGERVTEETLRRFRRNTLSMKYHPEHEVWSFDLSRPDSVVIHCPRREQNIIQKPELESS</sequence>
<dbReference type="EMBL" id="CP002857">
    <property type="protein sequence ID" value="AEI08837.1"/>
    <property type="molecule type" value="Genomic_DNA"/>
</dbReference>
<dbReference type="InterPro" id="IPR001736">
    <property type="entry name" value="PLipase_D/transphosphatidylase"/>
</dbReference>
<evidence type="ECO:0000259" key="1">
    <source>
        <dbReference type="PROSITE" id="PS50035"/>
    </source>
</evidence>
<keyword evidence="3" id="KW-1185">Reference proteome</keyword>
<name>F8DYE4_CORRG</name>
<dbReference type="eggNOG" id="ENOG5032T2G">
    <property type="taxonomic scope" value="Bacteria"/>
</dbReference>
<dbReference type="Gene3D" id="3.30.870.10">
    <property type="entry name" value="Endonuclease Chain A"/>
    <property type="match status" value="1"/>
</dbReference>
<dbReference type="AlphaFoldDB" id="F8DYE4"/>
<dbReference type="Pfam" id="PF09565">
    <property type="entry name" value="RE_NgoFVII"/>
    <property type="match status" value="1"/>
</dbReference>
<gene>
    <name evidence="2" type="ordered locus">CRES_0474</name>
</gene>
<proteinExistence type="predicted"/>
<evidence type="ECO:0000313" key="2">
    <source>
        <dbReference type="EMBL" id="AEI08837.1"/>
    </source>
</evidence>